<evidence type="ECO:0000313" key="3">
    <source>
        <dbReference type="EMBL" id="CAB0011129.1"/>
    </source>
</evidence>
<name>A0A6H5H6M2_9HEMI</name>
<evidence type="ECO:0000256" key="2">
    <source>
        <dbReference type="SAM" id="Phobius"/>
    </source>
</evidence>
<protein>
    <submittedName>
        <fullName evidence="3">Uncharacterized protein</fullName>
    </submittedName>
</protein>
<keyword evidence="2" id="KW-0472">Membrane</keyword>
<gene>
    <name evidence="3" type="ORF">NTEN_LOCUS16122</name>
</gene>
<feature type="compositionally biased region" description="Low complexity" evidence="1">
    <location>
        <begin position="216"/>
        <end position="226"/>
    </location>
</feature>
<sequence>MSLTFCFNVSLTSSSIMSFSFISSLTSSSIMSLSFITRRHFFRPVQPIFAYNPQFGKIYCSRPLIDNNSRVANSFTGRSFIYGNHCYTATIYLVYGPSTLNVQLLLFMNLLTNHDYYVKDAVQSFLYWQSPSKPHFQDGEWKVDRQLFIGECDELIMVCLAAVSIVIGVWKISTYFASIASHSGGVFVSSHTSMPARCPRYTDSNRRRDGWGGRPLGSAALGAASGPRRRAERRGGAQRGGGGNPMSPGSRDSKFSCPFLHRPLAPPGGLNKKFQQSAGSRTGPFADSTDKFLPNTFNSIEKSKKRSPMNSFPTPLYPSESPKSPCLPIQRTSANGLRFLGVRASRTAVKSGRVPAVGLGLPKILIVPREIDLICLSNYLASLNRQKVEMENTTSLF</sequence>
<organism evidence="3 4">
    <name type="scientific">Nesidiocoris tenuis</name>
    <dbReference type="NCBI Taxonomy" id="355587"/>
    <lineage>
        <taxon>Eukaryota</taxon>
        <taxon>Metazoa</taxon>
        <taxon>Ecdysozoa</taxon>
        <taxon>Arthropoda</taxon>
        <taxon>Hexapoda</taxon>
        <taxon>Insecta</taxon>
        <taxon>Pterygota</taxon>
        <taxon>Neoptera</taxon>
        <taxon>Paraneoptera</taxon>
        <taxon>Hemiptera</taxon>
        <taxon>Heteroptera</taxon>
        <taxon>Panheteroptera</taxon>
        <taxon>Cimicomorpha</taxon>
        <taxon>Miridae</taxon>
        <taxon>Dicyphina</taxon>
        <taxon>Nesidiocoris</taxon>
    </lineage>
</organism>
<keyword evidence="4" id="KW-1185">Reference proteome</keyword>
<feature type="non-terminal residue" evidence="3">
    <location>
        <position position="397"/>
    </location>
</feature>
<feature type="transmembrane region" description="Helical" evidence="2">
    <location>
        <begin position="155"/>
        <end position="173"/>
    </location>
</feature>
<feature type="transmembrane region" description="Helical" evidence="2">
    <location>
        <begin position="16"/>
        <end position="36"/>
    </location>
</feature>
<accession>A0A6H5H6M2</accession>
<keyword evidence="2" id="KW-1133">Transmembrane helix</keyword>
<reference evidence="3 4" key="1">
    <citation type="submission" date="2020-02" db="EMBL/GenBank/DDBJ databases">
        <authorList>
            <person name="Ferguson B K."/>
        </authorList>
    </citation>
    <scope>NUCLEOTIDE SEQUENCE [LARGE SCALE GENOMIC DNA]</scope>
</reference>
<keyword evidence="2" id="KW-0812">Transmembrane</keyword>
<dbReference type="EMBL" id="CADCXU010023741">
    <property type="protein sequence ID" value="CAB0011129.1"/>
    <property type="molecule type" value="Genomic_DNA"/>
</dbReference>
<proteinExistence type="predicted"/>
<feature type="region of interest" description="Disordered" evidence="1">
    <location>
        <begin position="198"/>
        <end position="325"/>
    </location>
</feature>
<evidence type="ECO:0000256" key="1">
    <source>
        <dbReference type="SAM" id="MobiDB-lite"/>
    </source>
</evidence>
<dbReference type="Proteomes" id="UP000479000">
    <property type="component" value="Unassembled WGS sequence"/>
</dbReference>
<evidence type="ECO:0000313" key="4">
    <source>
        <dbReference type="Proteomes" id="UP000479000"/>
    </source>
</evidence>
<dbReference type="AlphaFoldDB" id="A0A6H5H6M2"/>